<keyword evidence="2 5" id="KW-0328">Glycosyltransferase</keyword>
<dbReference type="EMBL" id="CP006811">
    <property type="protein sequence ID" value="AHA96847.1"/>
    <property type="molecule type" value="Genomic_DNA"/>
</dbReference>
<evidence type="ECO:0000313" key="8">
    <source>
        <dbReference type="EMBL" id="AHA96847.1"/>
    </source>
</evidence>
<comment type="domain">
    <text evidence="5">Dimerizes via the C-terminus; dimerization is required for tetramer formation. Binds protein substrate via an exposed loop in the N-terminus.</text>
</comment>
<keyword evidence="4 5" id="KW-0547">Nucleotide-binding</keyword>
<dbReference type="HAMAP" id="MF_00841">
    <property type="entry name" value="Gtf3"/>
    <property type="match status" value="1"/>
</dbReference>
<dbReference type="GO" id="GO:0000166">
    <property type="term" value="F:nucleotide binding"/>
    <property type="evidence" value="ECO:0007669"/>
    <property type="project" value="UniProtKB-KW"/>
</dbReference>
<dbReference type="PIRSF" id="PIRSF007023">
    <property type="entry name" value="UDP-Galf_transf"/>
    <property type="match status" value="1"/>
</dbReference>
<proteinExistence type="inferred from homology"/>
<comment type="function">
    <text evidence="5">Required for polymorphic O-glycosylation of the serine-rich repeat protein in this bacteria. Catalyzes the second step in glycosylation by transferring a sugar from a UDP-activated sugar to the terminal GlcNAc moiety of the 3-O-(N-acetyl-alpha-D-glucosaminyl)-L-seryl-[protein] resulting from the first glycosylation step.</text>
</comment>
<dbReference type="InterPro" id="IPR058591">
    <property type="entry name" value="Gtf3_N"/>
</dbReference>
<feature type="domain" description="Glucosyltransferase 3-like C-terminal" evidence="7">
    <location>
        <begin position="174"/>
        <end position="330"/>
    </location>
</feature>
<evidence type="ECO:0000313" key="9">
    <source>
        <dbReference type="Proteomes" id="UP000018522"/>
    </source>
</evidence>
<feature type="domain" description="Glucosyltransferase 3-like N-terminal" evidence="6">
    <location>
        <begin position="3"/>
        <end position="155"/>
    </location>
</feature>
<evidence type="ECO:0000256" key="1">
    <source>
        <dbReference type="ARBA" id="ARBA00004922"/>
    </source>
</evidence>
<evidence type="ECO:0000256" key="3">
    <source>
        <dbReference type="ARBA" id="ARBA00022679"/>
    </source>
</evidence>
<dbReference type="Proteomes" id="UP000018522">
    <property type="component" value="Chromosome"/>
</dbReference>
<comment type="caution">
    <text evidence="5">Lacks conserved residue(s) required for the propagation of feature annotation.</text>
</comment>
<dbReference type="SUPFAM" id="SSF53756">
    <property type="entry name" value="UDP-Glycosyltransferase/glycogen phosphorylase"/>
    <property type="match status" value="1"/>
</dbReference>
<name>A0A7D9N503_LACJH</name>
<organism evidence="8 9">
    <name type="scientific">Lactobacillus johnsonii N6.2</name>
    <dbReference type="NCBI Taxonomy" id="1408186"/>
    <lineage>
        <taxon>Bacteria</taxon>
        <taxon>Bacillati</taxon>
        <taxon>Bacillota</taxon>
        <taxon>Bacilli</taxon>
        <taxon>Lactobacillales</taxon>
        <taxon>Lactobacillaceae</taxon>
        <taxon>Lactobacillus</taxon>
    </lineage>
</organism>
<dbReference type="KEGG" id="ljn:T285_01870"/>
<gene>
    <name evidence="5" type="primary">gtf3</name>
    <name evidence="8" type="ORF">T285_01870</name>
</gene>
<evidence type="ECO:0000256" key="2">
    <source>
        <dbReference type="ARBA" id="ARBA00022676"/>
    </source>
</evidence>
<dbReference type="InterPro" id="IPR043676">
    <property type="entry name" value="Gtf3"/>
</dbReference>
<dbReference type="EC" id="2.4.1.-" evidence="5"/>
<accession>A0A7D9N503</accession>
<comment type="subunit">
    <text evidence="5">Homotetramer; a dimer of dimers.</text>
</comment>
<comment type="similarity">
    <text evidence="5">Belongs to the Gtf3 glucosyltransferase family.</text>
</comment>
<dbReference type="GO" id="GO:0035251">
    <property type="term" value="F:UDP-glucosyltransferase activity"/>
    <property type="evidence" value="ECO:0007669"/>
    <property type="project" value="InterPro"/>
</dbReference>
<dbReference type="Pfam" id="PF26334">
    <property type="entry name" value="Gtf3_N"/>
    <property type="match status" value="1"/>
</dbReference>
<comment type="pathway">
    <text evidence="1 5">Protein modification; protein glycosylation.</text>
</comment>
<dbReference type="InterPro" id="IPR058592">
    <property type="entry name" value="Gtf3_C"/>
</dbReference>
<reference evidence="8 9" key="1">
    <citation type="journal article" date="2014" name="Genome Announc.">
        <title>Complete Genome Sequences of Lactobacillus johnsonii Strain N6.2 and Lactobacillus reuteri Strain TD1.</title>
        <authorList>
            <person name="Leonard M.T."/>
            <person name="Valladares R.B."/>
            <person name="Ardissone A."/>
            <person name="Gonzalez C.F."/>
            <person name="Lorca G.L."/>
            <person name="Triplett E.W."/>
        </authorList>
    </citation>
    <scope>NUCLEOTIDE SEQUENCE [LARGE SCALE GENOMIC DNA]</scope>
    <source>
        <strain evidence="8 9">N6.2</strain>
    </source>
</reference>
<sequence length="338" mass="38811">MMTVHITNINGMALNSVAQNAQNMVVDFAKQLGMNEFGIYVYHWKEEPLQARSTRFDGIIASLNGGDTVIFQSPSWIAIEWDQALLDHINLYPNIKKIIFIHDVIPLMFEVNRYLMPQYIDYYNKADVLIVPSKKMYDLLRENGLEEKPYVVQHFWDHPATVNYFITPENNKIINFAGNAEKFDFVKNWNCQNVKLKVYSDPVNNDPEHNVELTGWKHDPVLLEELRQTGGFGLVWSEEPYWSEYMKVNASYKLSTYLAAGLPIIVNSTTPEAETIKNKHLGIIADSLDEAQAKVLQINDENYNQMVDSVNNFGSLIRDGYFTKKALVDAVVKAQYNN</sequence>
<protein>
    <recommendedName>
        <fullName evidence="5">Glucosyltransferase 3</fullName>
        <ecNumber evidence="5">2.4.1.-</ecNumber>
    </recommendedName>
</protein>
<evidence type="ECO:0000259" key="6">
    <source>
        <dbReference type="Pfam" id="PF26334"/>
    </source>
</evidence>
<keyword evidence="3 5" id="KW-0808">Transferase</keyword>
<dbReference type="Gene3D" id="3.40.50.2000">
    <property type="entry name" value="Glycogen Phosphorylase B"/>
    <property type="match status" value="2"/>
</dbReference>
<evidence type="ECO:0000259" key="7">
    <source>
        <dbReference type="Pfam" id="PF26337"/>
    </source>
</evidence>
<dbReference type="Pfam" id="PF26337">
    <property type="entry name" value="Gtf3_C"/>
    <property type="match status" value="1"/>
</dbReference>
<evidence type="ECO:0000256" key="4">
    <source>
        <dbReference type="ARBA" id="ARBA00022741"/>
    </source>
</evidence>
<dbReference type="UniPathway" id="UPA00378"/>
<feature type="binding site" evidence="5">
    <location>
        <position position="182"/>
    </location>
    <ligand>
        <name>UDP</name>
        <dbReference type="ChEBI" id="CHEBI:58223"/>
    </ligand>
</feature>
<dbReference type="AlphaFoldDB" id="A0A7D9N503"/>
<dbReference type="NCBIfam" id="NF007325">
    <property type="entry name" value="PRK09814.1-4"/>
    <property type="match status" value="1"/>
</dbReference>
<feature type="binding site" evidence="5">
    <location>
        <begin position="251"/>
        <end position="256"/>
    </location>
    <ligand>
        <name>UDP</name>
        <dbReference type="ChEBI" id="CHEBI:58223"/>
    </ligand>
</feature>
<evidence type="ECO:0000256" key="5">
    <source>
        <dbReference type="HAMAP-Rule" id="MF_00841"/>
    </source>
</evidence>